<evidence type="ECO:0000313" key="3">
    <source>
        <dbReference type="Proteomes" id="UP000824028"/>
    </source>
</evidence>
<keyword evidence="1" id="KW-0732">Signal</keyword>
<comment type="caution">
    <text evidence="2">The sequence shown here is derived from an EMBL/GenBank/DDBJ whole genome shotgun (WGS) entry which is preliminary data.</text>
</comment>
<feature type="chain" id="PRO_5039652900" evidence="1">
    <location>
        <begin position="22"/>
        <end position="130"/>
    </location>
</feature>
<accession>A0A9D2E846</accession>
<dbReference type="InterPro" id="IPR031977">
    <property type="entry name" value="DUF4783"/>
</dbReference>
<proteinExistence type="predicted"/>
<organism evidence="2 3">
    <name type="scientific">Candidatus Bacteroides merdigallinarum</name>
    <dbReference type="NCBI Taxonomy" id="2838473"/>
    <lineage>
        <taxon>Bacteria</taxon>
        <taxon>Pseudomonadati</taxon>
        <taxon>Bacteroidota</taxon>
        <taxon>Bacteroidia</taxon>
        <taxon>Bacteroidales</taxon>
        <taxon>Bacteroidaceae</taxon>
        <taxon>Bacteroides</taxon>
    </lineage>
</organism>
<reference evidence="2" key="1">
    <citation type="journal article" date="2021" name="PeerJ">
        <title>Extensive microbial diversity within the chicken gut microbiome revealed by metagenomics and culture.</title>
        <authorList>
            <person name="Gilroy R."/>
            <person name="Ravi A."/>
            <person name="Getino M."/>
            <person name="Pursley I."/>
            <person name="Horton D.L."/>
            <person name="Alikhan N.F."/>
            <person name="Baker D."/>
            <person name="Gharbi K."/>
            <person name="Hall N."/>
            <person name="Watson M."/>
            <person name="Adriaenssens E.M."/>
            <person name="Foster-Nyarko E."/>
            <person name="Jarju S."/>
            <person name="Secka A."/>
            <person name="Antonio M."/>
            <person name="Oren A."/>
            <person name="Chaudhuri R.R."/>
            <person name="La Ragione R."/>
            <person name="Hildebrand F."/>
            <person name="Pallen M.J."/>
        </authorList>
    </citation>
    <scope>NUCLEOTIDE SEQUENCE</scope>
    <source>
        <strain evidence="2">ChiHjej9B8-1298</strain>
    </source>
</reference>
<dbReference type="Proteomes" id="UP000824028">
    <property type="component" value="Unassembled WGS sequence"/>
</dbReference>
<gene>
    <name evidence="2" type="ORF">H9814_03300</name>
</gene>
<evidence type="ECO:0000313" key="2">
    <source>
        <dbReference type="EMBL" id="HIZ32562.1"/>
    </source>
</evidence>
<dbReference type="EMBL" id="DXBX01000026">
    <property type="protein sequence ID" value="HIZ32562.1"/>
    <property type="molecule type" value="Genomic_DNA"/>
</dbReference>
<sequence length="130" mass="14681">MRKRIVLVLTSLFVWLTFAFAQDVPVGVIVALKKGSPQDLNRYLGEKVDLTIQDKTVSADKAQAEGTLTSFFSGNPVKGFDVNHQGKRGESSFIVGTLRTGNGLFRVNCFFRRIQNKYFIHQIRIDKTEQ</sequence>
<name>A0A9D2E846_9BACE</name>
<dbReference type="AlphaFoldDB" id="A0A9D2E846"/>
<feature type="signal peptide" evidence="1">
    <location>
        <begin position="1"/>
        <end position="21"/>
    </location>
</feature>
<evidence type="ECO:0000256" key="1">
    <source>
        <dbReference type="SAM" id="SignalP"/>
    </source>
</evidence>
<reference evidence="2" key="2">
    <citation type="submission" date="2021-04" db="EMBL/GenBank/DDBJ databases">
        <authorList>
            <person name="Gilroy R."/>
        </authorList>
    </citation>
    <scope>NUCLEOTIDE SEQUENCE</scope>
    <source>
        <strain evidence="2">ChiHjej9B8-1298</strain>
    </source>
</reference>
<dbReference type="Gene3D" id="3.10.450.50">
    <property type="match status" value="1"/>
</dbReference>
<dbReference type="Pfam" id="PF16022">
    <property type="entry name" value="DUF4783"/>
    <property type="match status" value="1"/>
</dbReference>
<protein>
    <submittedName>
        <fullName evidence="2">DUF4783 domain-containing protein</fullName>
    </submittedName>
</protein>